<evidence type="ECO:0000313" key="2">
    <source>
        <dbReference type="Proteomes" id="UP001235094"/>
    </source>
</evidence>
<dbReference type="PANTHER" id="PTHR38767:SF1">
    <property type="entry name" value="DNA POLYMERASE III SUBUNIT CHI"/>
    <property type="match status" value="1"/>
</dbReference>
<dbReference type="EMBL" id="JAUSVR010000002">
    <property type="protein sequence ID" value="MDQ0510165.1"/>
    <property type="molecule type" value="Genomic_DNA"/>
</dbReference>
<accession>A0ABU0LNC9</accession>
<dbReference type="PANTHER" id="PTHR38767">
    <property type="entry name" value="DNA POLYMERASE III SUBUNIT CHI"/>
    <property type="match status" value="1"/>
</dbReference>
<dbReference type="SUPFAM" id="SSF102400">
    <property type="entry name" value="DNA polymerase III chi subunit"/>
    <property type="match status" value="1"/>
</dbReference>
<evidence type="ECO:0000313" key="1">
    <source>
        <dbReference type="EMBL" id="MDQ0510165.1"/>
    </source>
</evidence>
<proteinExistence type="predicted"/>
<sequence length="152" mass="17100">MADGLTEVFFYHLQGRPMEAALPQLLEKCLERGWRCVVQAASPERVDALDQLLWSFDEASFLPHGTDRQPDPARQPILLTTSDSNPNAAAVRFLVEGAVLEGFAGYIRVIHLFDGADPDELERARAQWRVAKSGGHAVAYWQQTPEGRWQQR</sequence>
<dbReference type="NCBIfam" id="NF004347">
    <property type="entry name" value="PRK05728.1-4"/>
    <property type="match status" value="1"/>
</dbReference>
<gene>
    <name evidence="1" type="ORF">QOZ99_001046</name>
</gene>
<dbReference type="GO" id="GO:0003887">
    <property type="term" value="F:DNA-directed DNA polymerase activity"/>
    <property type="evidence" value="ECO:0007669"/>
    <property type="project" value="UniProtKB-EC"/>
</dbReference>
<keyword evidence="2" id="KW-1185">Reference proteome</keyword>
<dbReference type="InterPro" id="IPR036768">
    <property type="entry name" value="PolIII_chi_sf"/>
</dbReference>
<keyword evidence="1" id="KW-0548">Nucleotidyltransferase</keyword>
<keyword evidence="1" id="KW-0808">Transferase</keyword>
<dbReference type="Pfam" id="PF04364">
    <property type="entry name" value="DNA_pol3_chi"/>
    <property type="match status" value="1"/>
</dbReference>
<comment type="caution">
    <text evidence="1">The sequence shown here is derived from an EMBL/GenBank/DDBJ whole genome shotgun (WGS) entry which is preliminary data.</text>
</comment>
<reference evidence="1 2" key="1">
    <citation type="submission" date="2023-07" db="EMBL/GenBank/DDBJ databases">
        <title>Genomic Encyclopedia of Type Strains, Phase IV (KMG-IV): sequencing the most valuable type-strain genomes for metagenomic binning, comparative biology and taxonomic classification.</title>
        <authorList>
            <person name="Goeker M."/>
        </authorList>
    </citation>
    <scope>NUCLEOTIDE SEQUENCE [LARGE SCALE GENOMIC DNA]</scope>
    <source>
        <strain evidence="1 2">DSM 15561</strain>
    </source>
</reference>
<dbReference type="EC" id="2.7.7.7" evidence="1"/>
<organism evidence="1 2">
    <name type="scientific">Ancylobacter amanitiformis</name>
    <dbReference type="NCBI Taxonomy" id="217069"/>
    <lineage>
        <taxon>Bacteria</taxon>
        <taxon>Pseudomonadati</taxon>
        <taxon>Pseudomonadota</taxon>
        <taxon>Alphaproteobacteria</taxon>
        <taxon>Hyphomicrobiales</taxon>
        <taxon>Xanthobacteraceae</taxon>
        <taxon>Ancylobacter</taxon>
    </lineage>
</organism>
<name>A0ABU0LNC9_9HYPH</name>
<protein>
    <submittedName>
        <fullName evidence="1">DNA polymerase-3 subunit chi</fullName>
        <ecNumber evidence="1">2.7.7.7</ecNumber>
    </submittedName>
</protein>
<dbReference type="InterPro" id="IPR007459">
    <property type="entry name" value="DNA_pol3_chi"/>
</dbReference>
<dbReference type="Proteomes" id="UP001235094">
    <property type="component" value="Unassembled WGS sequence"/>
</dbReference>
<dbReference type="Gene3D" id="3.40.50.10110">
    <property type="entry name" value="DNA polymerase III subunit chi"/>
    <property type="match status" value="1"/>
</dbReference>